<dbReference type="SMART" id="SM00237">
    <property type="entry name" value="Calx_beta"/>
    <property type="match status" value="4"/>
</dbReference>
<dbReference type="Pfam" id="PF18884">
    <property type="entry name" value="TSP3_bac"/>
    <property type="match status" value="4"/>
</dbReference>
<evidence type="ECO:0000256" key="5">
    <source>
        <dbReference type="ARBA" id="ARBA00022837"/>
    </source>
</evidence>
<dbReference type="InterPro" id="IPR041286">
    <property type="entry name" value="MBG_2"/>
</dbReference>
<evidence type="ECO:0000259" key="9">
    <source>
        <dbReference type="SMART" id="SM00237"/>
    </source>
</evidence>
<dbReference type="Gene3D" id="2.60.40.10">
    <property type="entry name" value="Immunoglobulins"/>
    <property type="match status" value="1"/>
</dbReference>
<proteinExistence type="predicted"/>
<dbReference type="Gene3D" id="2.60.40.2030">
    <property type="match status" value="5"/>
</dbReference>
<evidence type="ECO:0000256" key="6">
    <source>
        <dbReference type="ARBA" id="ARBA00023065"/>
    </source>
</evidence>
<keyword evidence="3 8" id="KW-0732">Signal</keyword>
<reference evidence="11" key="1">
    <citation type="journal article" date="2019" name="Int. J. Syst. Evol. Microbiol.">
        <title>The Global Catalogue of Microorganisms (GCM) 10K type strain sequencing project: providing services to taxonomists for standard genome sequencing and annotation.</title>
        <authorList>
            <consortium name="The Broad Institute Genomics Platform"/>
            <consortium name="The Broad Institute Genome Sequencing Center for Infectious Disease"/>
            <person name="Wu L."/>
            <person name="Ma J."/>
        </authorList>
    </citation>
    <scope>NUCLEOTIDE SEQUENCE [LARGE SCALE GENOMIC DNA]</scope>
    <source>
        <strain evidence="11">CCUG 60523</strain>
    </source>
</reference>
<evidence type="ECO:0000256" key="2">
    <source>
        <dbReference type="ARBA" id="ARBA00022525"/>
    </source>
</evidence>
<dbReference type="Pfam" id="PF03160">
    <property type="entry name" value="Calx-beta"/>
    <property type="match status" value="3"/>
</dbReference>
<dbReference type="InterPro" id="IPR013783">
    <property type="entry name" value="Ig-like_fold"/>
</dbReference>
<feature type="compositionally biased region" description="Acidic residues" evidence="7">
    <location>
        <begin position="2251"/>
        <end position="2313"/>
    </location>
</feature>
<dbReference type="Pfam" id="PF18887">
    <property type="entry name" value="MBG_3"/>
    <property type="match status" value="5"/>
</dbReference>
<keyword evidence="6" id="KW-0813">Transport</keyword>
<dbReference type="InterPro" id="IPR026341">
    <property type="entry name" value="T9SS_type_B"/>
</dbReference>
<dbReference type="SUPFAM" id="SSF141072">
    <property type="entry name" value="CalX-like"/>
    <property type="match status" value="5"/>
</dbReference>
<feature type="chain" id="PRO_5046084649" evidence="8">
    <location>
        <begin position="25"/>
        <end position="2693"/>
    </location>
</feature>
<evidence type="ECO:0000256" key="3">
    <source>
        <dbReference type="ARBA" id="ARBA00022729"/>
    </source>
</evidence>
<dbReference type="Pfam" id="PF18676">
    <property type="entry name" value="MBG_2"/>
    <property type="match status" value="2"/>
</dbReference>
<dbReference type="InterPro" id="IPR044016">
    <property type="entry name" value="Big_13"/>
</dbReference>
<evidence type="ECO:0000256" key="4">
    <source>
        <dbReference type="ARBA" id="ARBA00022737"/>
    </source>
</evidence>
<feature type="signal peptide" evidence="8">
    <location>
        <begin position="1"/>
        <end position="24"/>
    </location>
</feature>
<evidence type="ECO:0000313" key="10">
    <source>
        <dbReference type="EMBL" id="MFC3880800.1"/>
    </source>
</evidence>
<dbReference type="NCBIfam" id="TIGR04131">
    <property type="entry name" value="Bac_Flav_CTERM"/>
    <property type="match status" value="1"/>
</dbReference>
<evidence type="ECO:0000256" key="7">
    <source>
        <dbReference type="SAM" id="MobiDB-lite"/>
    </source>
</evidence>
<feature type="domain" description="Calx-beta" evidence="9">
    <location>
        <begin position="1041"/>
        <end position="1141"/>
    </location>
</feature>
<dbReference type="InterPro" id="IPR038081">
    <property type="entry name" value="CalX-like_sf"/>
</dbReference>
<comment type="caution">
    <text evidence="10">The sequence shown here is derived from an EMBL/GenBank/DDBJ whole genome shotgun (WGS) entry which is preliminary data.</text>
</comment>
<dbReference type="PANTHER" id="PTHR11878">
    <property type="entry name" value="SODIUM/CALCIUM EXCHANGER"/>
    <property type="match status" value="1"/>
</dbReference>
<feature type="region of interest" description="Disordered" evidence="7">
    <location>
        <begin position="2247"/>
        <end position="2413"/>
    </location>
</feature>
<feature type="domain" description="Calx-beta" evidence="9">
    <location>
        <begin position="924"/>
        <end position="1023"/>
    </location>
</feature>
<organism evidence="10 11">
    <name type="scientific">Algoriphagus namhaensis</name>
    <dbReference type="NCBI Taxonomy" id="915353"/>
    <lineage>
        <taxon>Bacteria</taxon>
        <taxon>Pseudomonadati</taxon>
        <taxon>Bacteroidota</taxon>
        <taxon>Cytophagia</taxon>
        <taxon>Cytophagales</taxon>
        <taxon>Cyclobacteriaceae</taxon>
        <taxon>Algoriphagus</taxon>
    </lineage>
</organism>
<dbReference type="Proteomes" id="UP001595805">
    <property type="component" value="Unassembled WGS sequence"/>
</dbReference>
<keyword evidence="4" id="KW-0677">Repeat</keyword>
<dbReference type="InterPro" id="IPR003644">
    <property type="entry name" value="Calx_beta"/>
</dbReference>
<evidence type="ECO:0000313" key="11">
    <source>
        <dbReference type="Proteomes" id="UP001595805"/>
    </source>
</evidence>
<dbReference type="Pfam" id="PF19077">
    <property type="entry name" value="Big_13"/>
    <property type="match status" value="1"/>
</dbReference>
<name>A0ABV8AV09_9BACT</name>
<keyword evidence="5" id="KW-0106">Calcium</keyword>
<dbReference type="InterPro" id="IPR051171">
    <property type="entry name" value="CaCA"/>
</dbReference>
<evidence type="ECO:0000256" key="1">
    <source>
        <dbReference type="ARBA" id="ARBA00004613"/>
    </source>
</evidence>
<feature type="compositionally biased region" description="Acidic residues" evidence="7">
    <location>
        <begin position="2319"/>
        <end position="2365"/>
    </location>
</feature>
<dbReference type="EMBL" id="JBHRZS010000007">
    <property type="protein sequence ID" value="MFC3880800.1"/>
    <property type="molecule type" value="Genomic_DNA"/>
</dbReference>
<dbReference type="InterPro" id="IPR043772">
    <property type="entry name" value="MBG_3"/>
</dbReference>
<dbReference type="Pfam" id="PF13585">
    <property type="entry name" value="CHU_C"/>
    <property type="match status" value="1"/>
</dbReference>
<feature type="domain" description="Calx-beta" evidence="9">
    <location>
        <begin position="1155"/>
        <end position="1253"/>
    </location>
</feature>
<evidence type="ECO:0000256" key="8">
    <source>
        <dbReference type="SAM" id="SignalP"/>
    </source>
</evidence>
<keyword evidence="11" id="KW-1185">Reference proteome</keyword>
<feature type="compositionally biased region" description="Acidic residues" evidence="7">
    <location>
        <begin position="2380"/>
        <end position="2389"/>
    </location>
</feature>
<sequence length="2693" mass="278961">MVRSFSFLTSLIFFLTTFLVQVSAQTTVTFDEITTNTAISLNGTNSYVNTGVRFEIFSGSNANAWVSSSSNGFNGTRALDDNNLDVGGVTGWKITKADNSDFQLLSIWLQNGCGLCSASGTIKAFKDNAQVGATVNVNFDSNTTGSKNFATNTDFNDVDEIRIEGTDLYVLIDNFSFGPALNTGVTDPPVVTDISLVGNPLTTAASVTYAVTFSKNAVNVSSDDFQLTTAGTSGAVGAVSGSGSSYTVAVNNLAGYGTVRLDLKASTDIQNDNGNSGTPAFTSGQIHFVGPCFVETFETETDAATTFSDNGETFNLGTGLEIEKRSGFGAGPSSGYVINNNTAGSFSITGAAEFTMKTVDIFLSNGIGSNPTDVGTLTVEGKNGGVSQFIITKNSGFPTTTTDNNGFFTLDFATDGAANYRNTNVDELVFTISGGFIELAIDNFNFCEAAAATDTQAPAVQSIDLVGNPVSTSAAVNYEVVFDEDAVNVTTDDFELITTGTATGAITNISGSASNYIVSVTGISGEGSLKVNLKANTDIADGLGNTPPFDFSGGQVHLVGSCFIETFESFTNAQTAFTSNGKDFTLTGPWAIKSQFGFGAGNSNEFIENSGTGTYVINSISDAVSFKKIDFYLSSIVGGATPTDDGEIIITAFETGNATPLYSIAKNTGFPTATSNGNNGFFTLDFMTDGAADYSEIFVDRLEITVSTFVYVAADNMQFCSDFEAPTGYSVTIDQDPITAGNANNASFTFAGGEPGATYDYEFTSTGGGTAVSGTGTLTTATDQITGIDLSGLGAGTVTLTVVLTDTSGNQGAEVDDNVQKILTPEVILSSSSNSIIETGGIAILTATLSSATIANETITITYTGTALNGVDYSGSSTITVFSGNTTGSIPITSIGDDIVELDETIIAAITGTSTASIGTPASQTINITDDDVATLTIADVSGNEDDGAITVTATLDNAVDGGFDVDVSTADGTATTADSDYTAVIGQTLTFVGTSGETQTFTITPTADATSEPNETVVIGMSNLVPGSVASGDLDITDGATVTILNDDNIFFSINDPSVTEGNAGTTALTFTVSLSEPAPAGGATVDYSASNGTAIPGLDYTLANGTLSFAAGETSKTVDISIIGDQIVEVDETLPLLLSNPTGTNVTIADGLGTGTITNDDQATVTIADVAVNEDLGAATITVFLDSEVNSFFSVDVSSADGSALVADGDYSAVSATLFFGGTAGETKSFEVPIGIDDVVEPDQTVLISMSNLLAGTLSGSIDITDGATLTILNDDQASVTIADVSGNEDDGAITVTATLDNAVDGGLDVDVSTADGTATTADGDYTAVTSQTLTFAGTAGETQTFSVTPTADATPEPDETVILSMSNLVSPVVTPGDIDITDGATVTILNDDINAPSTPDLVPSSDSGVSDSDNITNDNTPTFEGTALPNSTVTLNSNIDGNVGATTTDGSGNWSITSSTLSSGVHIITAIVTDLAGNSSPASPGLEITIDTKAPTPIVINGLTIQVDFNGNSPALQASDFLASPLSDDYSDPSNIQLELDKSMFDCSNVGVAPNDVRITATDEAGNSDFADTYVLVQDNIAPIAKAKNIIMNVDAFGSVTLIPSVVDDGSSDNCSISSRTLSKSEFTGADVGPNNVTLTVFDASGNQSSAVAVVTVVLVPKVLTVTADPEQSKIFGIADPVLTYSATGFVGTDTEAILTGSLSRTAGETVGTYGINQGDLSAGPNYSINFVPADFEIIRAPINGITFTDDDFVFDGTSKSLAITGTLPAGTSVAYTNNGRTNVGTQEVTATISGSNYTDLVLTADLTITPATITGITFVDGSFVFDGTAKSLAISGTLPTGTSVSYANISRTDVGTQEVTATISGSNFTDLVLTADLTITPATITGITFADGSFDFDGSAKSLAISGTLPAGTSVAYTNNSRTNVGTQEVTATISGSNFTTLELKADLTITPAGVTGITFVDRSFVFDGMAKSLAILGTLPAGTSVAYMNNSRTNVGTQEVTATISGSNFNTLVLTADLTITPAVITGVTFDDGTFVFDGTAKSLAISGTLPTGTSVAYTNNNRTDVGTQEVTATITGSNYNTLILTADLTITPATVTGITFADGNFVYDGTAKSLAISGTLPTGTSVAYTNNSRTDVGTQEVTATISGPNFTELVLTVDLTITPADLSVVTDPDQSKLFGQEEPLLTYTATGYGAGDDESIFSGSLVREAGEAVGFYTISQGSLDAGANYTITFAGGTFEIITNDSDGDGVPDDVEEMDDTDPTDPTDFNDSDQDGVPDFVEEEEGTDPEDSTDFKDMDEDGVPDYVEDQQGTDPEDSTDFRDSDEDGVPDYVEEQEGTDPNDGEDAKDSDEDGVPDYLEDQQGTDPTDPSDNRDSDEDGVPDYVEEREGTDPDNGSDFTDTDEDGVPDYVQDRSIVEYVAQSITVAWGTAATDLDLTTEVIGVTGKGEFINLEVTWDLTGYNPLIPGTNNFRGETMLPAGILNTYEIDPILSITVEAKPAPQDVNLSASSFIAIPDQFFQEIGFFSVIDPTDDIHEISLIDGAADNEYFEIIDGILFWSSADQVAGRVDFTISVRVTDRAGNVLDKTFAIQRLRTPLDQLDVPNTFTPNNDGANDTWGVPALRYYRGVQIQVIEMGSGNRVFYTEDPDVRWDGRINGNDPVVTSYVWVITVEETGEVRRGVLNLLKQ</sequence>
<keyword evidence="6" id="KW-0406">Ion transport</keyword>
<dbReference type="RefSeq" id="WP_377906151.1">
    <property type="nucleotide sequence ID" value="NZ_JBHRZS010000007.1"/>
</dbReference>
<gene>
    <name evidence="10" type="ORF">ACFOSV_11450</name>
</gene>
<keyword evidence="2" id="KW-0964">Secreted</keyword>
<dbReference type="PANTHER" id="PTHR11878:SF65">
    <property type="entry name" value="NA_CA-EXCHANGE PROTEIN, ISOFORM G"/>
    <property type="match status" value="1"/>
</dbReference>
<protein>
    <submittedName>
        <fullName evidence="10">Calx-beta domain-containing protein</fullName>
    </submittedName>
</protein>
<dbReference type="InterPro" id="IPR059100">
    <property type="entry name" value="TSP3_bac"/>
</dbReference>
<accession>A0ABV8AV09</accession>
<comment type="subcellular location">
    <subcellularLocation>
        <location evidence="1">Secreted</location>
    </subcellularLocation>
</comment>
<feature type="domain" description="Calx-beta" evidence="9">
    <location>
        <begin position="1270"/>
        <end position="1369"/>
    </location>
</feature>